<accession>A0A3D8S3Z3</accession>
<dbReference type="PANTHER" id="PTHR36206:SF4">
    <property type="entry name" value="HYPOTHETICAL CONSERVED PROTEIN (EUROFUNG)-RELATED"/>
    <property type="match status" value="1"/>
</dbReference>
<evidence type="ECO:0000256" key="1">
    <source>
        <dbReference type="ARBA" id="ARBA00022723"/>
    </source>
</evidence>
<evidence type="ECO:0000256" key="3">
    <source>
        <dbReference type="ARBA" id="ARBA00023015"/>
    </source>
</evidence>
<protein>
    <submittedName>
        <fullName evidence="7">Uncharacterized protein</fullName>
    </submittedName>
</protein>
<dbReference type="EMBL" id="PDLN01000007">
    <property type="protein sequence ID" value="RDW80890.1"/>
    <property type="molecule type" value="Genomic_DNA"/>
</dbReference>
<keyword evidence="1" id="KW-0479">Metal-binding</keyword>
<organism evidence="7 8">
    <name type="scientific">Coleophoma crateriformis</name>
    <dbReference type="NCBI Taxonomy" id="565419"/>
    <lineage>
        <taxon>Eukaryota</taxon>
        <taxon>Fungi</taxon>
        <taxon>Dikarya</taxon>
        <taxon>Ascomycota</taxon>
        <taxon>Pezizomycotina</taxon>
        <taxon>Leotiomycetes</taxon>
        <taxon>Helotiales</taxon>
        <taxon>Dermateaceae</taxon>
        <taxon>Coleophoma</taxon>
    </lineage>
</organism>
<evidence type="ECO:0000256" key="6">
    <source>
        <dbReference type="ARBA" id="ARBA00023242"/>
    </source>
</evidence>
<name>A0A3D8S3Z3_9HELO</name>
<dbReference type="OrthoDB" id="3598904at2759"/>
<reference evidence="7 8" key="1">
    <citation type="journal article" date="2018" name="IMA Fungus">
        <title>IMA Genome-F 9: Draft genome sequence of Annulohypoxylon stygium, Aspergillus mulundensis, Berkeleyomyces basicola (syn. Thielaviopsis basicola), Ceratocystis smalleyi, two Cercospora beticola strains, Coleophoma cylindrospora, Fusarium fracticaudum, Phialophora cf. hyalina, and Morchella septimelata.</title>
        <authorList>
            <person name="Wingfield B.D."/>
            <person name="Bills G.F."/>
            <person name="Dong Y."/>
            <person name="Huang W."/>
            <person name="Nel W.J."/>
            <person name="Swalarsk-Parry B.S."/>
            <person name="Vaghefi N."/>
            <person name="Wilken P.M."/>
            <person name="An Z."/>
            <person name="de Beer Z.W."/>
            <person name="De Vos L."/>
            <person name="Chen L."/>
            <person name="Duong T.A."/>
            <person name="Gao Y."/>
            <person name="Hammerbacher A."/>
            <person name="Kikkert J.R."/>
            <person name="Li Y."/>
            <person name="Li H."/>
            <person name="Li K."/>
            <person name="Li Q."/>
            <person name="Liu X."/>
            <person name="Ma X."/>
            <person name="Naidoo K."/>
            <person name="Pethybridge S.J."/>
            <person name="Sun J."/>
            <person name="Steenkamp E.T."/>
            <person name="van der Nest M.A."/>
            <person name="van Wyk S."/>
            <person name="Wingfield M.J."/>
            <person name="Xiong C."/>
            <person name="Yue Q."/>
            <person name="Zhang X."/>
        </authorList>
    </citation>
    <scope>NUCLEOTIDE SEQUENCE [LARGE SCALE GENOMIC DNA]</scope>
    <source>
        <strain evidence="7 8">BP5796</strain>
    </source>
</reference>
<evidence type="ECO:0000256" key="5">
    <source>
        <dbReference type="ARBA" id="ARBA00023163"/>
    </source>
</evidence>
<keyword evidence="6" id="KW-0539">Nucleus</keyword>
<evidence type="ECO:0000313" key="7">
    <source>
        <dbReference type="EMBL" id="RDW80890.1"/>
    </source>
</evidence>
<sequence>MHPTHDMRSTLIASLLFNCFESFHGYHECAIQQVKEGLREIGECFEADGEGVADLLKKLDEQAVLYANTRNAEIHELYRKCGQESIDAMPRQFSTLAEARILLEIIIRRSVHWLASTIQLHDFSETCEPWSLFDVNPPAKEKKKTLYEYERWRQAYEPLLESEKKTKGGESFVLAMTLRLHWLAGYLTVASNASDISLDSGRFAAELEEIVSVSGLLLVEAMKTGKPYNFAFDMQVIVPLTTVGWIYRHRALRRKVITLLQQSPRKEGVWDGVVIAKVLAWLVDLEEEGLADEEYIPINSTARMIRMTFDAKAKVAEVSCLKPVRGAGSEKLIQMEAKIPW</sequence>
<dbReference type="AlphaFoldDB" id="A0A3D8S3Z3"/>
<keyword evidence="3" id="KW-0805">Transcription regulation</keyword>
<dbReference type="InterPro" id="IPR052360">
    <property type="entry name" value="Transcr_Regulatory_Proteins"/>
</dbReference>
<evidence type="ECO:0000256" key="2">
    <source>
        <dbReference type="ARBA" id="ARBA00022833"/>
    </source>
</evidence>
<dbReference type="Proteomes" id="UP000256328">
    <property type="component" value="Unassembled WGS sequence"/>
</dbReference>
<dbReference type="PANTHER" id="PTHR36206">
    <property type="entry name" value="ASPERCRYPTIN BIOSYNTHESIS CLUSTER-SPECIFIC TRANSCRIPTION REGULATOR ATNN-RELATED"/>
    <property type="match status" value="1"/>
</dbReference>
<keyword evidence="2" id="KW-0862">Zinc</keyword>
<proteinExistence type="predicted"/>
<dbReference type="GO" id="GO:0046872">
    <property type="term" value="F:metal ion binding"/>
    <property type="evidence" value="ECO:0007669"/>
    <property type="project" value="UniProtKB-KW"/>
</dbReference>
<evidence type="ECO:0000313" key="8">
    <source>
        <dbReference type="Proteomes" id="UP000256328"/>
    </source>
</evidence>
<keyword evidence="8" id="KW-1185">Reference proteome</keyword>
<evidence type="ECO:0000256" key="4">
    <source>
        <dbReference type="ARBA" id="ARBA00023125"/>
    </source>
</evidence>
<keyword evidence="4" id="KW-0238">DNA-binding</keyword>
<dbReference type="GO" id="GO:0003677">
    <property type="term" value="F:DNA binding"/>
    <property type="evidence" value="ECO:0007669"/>
    <property type="project" value="UniProtKB-KW"/>
</dbReference>
<comment type="caution">
    <text evidence="7">The sequence shown here is derived from an EMBL/GenBank/DDBJ whole genome shotgun (WGS) entry which is preliminary data.</text>
</comment>
<keyword evidence="5" id="KW-0804">Transcription</keyword>
<gene>
    <name evidence="7" type="ORF">BP5796_05588</name>
</gene>